<dbReference type="RefSeq" id="WP_179649875.1">
    <property type="nucleotide sequence ID" value="NZ_JACBZM010000001.1"/>
</dbReference>
<evidence type="ECO:0000313" key="3">
    <source>
        <dbReference type="Proteomes" id="UP000562045"/>
    </source>
</evidence>
<feature type="domain" description="MobA-like NTP transferase" evidence="1">
    <location>
        <begin position="5"/>
        <end position="169"/>
    </location>
</feature>
<proteinExistence type="predicted"/>
<dbReference type="EC" id="2.7.7.76" evidence="2"/>
<comment type="caution">
    <text evidence="2">The sequence shown here is derived from an EMBL/GenBank/DDBJ whole genome shotgun (WGS) entry which is preliminary data.</text>
</comment>
<sequence length="199" mass="20387">MSVTGLLLAAGAGSRMGMPKALVRDDAGRPWLTRAVTVLLEGGCDEVTVVLGASADEAEWVLADGLGDLTRVHAVRALAWQAGMGASLRTGLRELAGTGHDAALVHLVDLPDVTAAVVARVLGQADTGPSALARASYDGTPGHPVLLGREHWAPVGDAASGDRGARLYLSVNDPQLVECGDLASGVDVDEPTSDQRPAQ</sequence>
<dbReference type="Gene3D" id="3.90.550.10">
    <property type="entry name" value="Spore Coat Polysaccharide Biosynthesis Protein SpsA, Chain A"/>
    <property type="match status" value="1"/>
</dbReference>
<keyword evidence="2" id="KW-0548">Nucleotidyltransferase</keyword>
<keyword evidence="2" id="KW-0808">Transferase</keyword>
<keyword evidence="2" id="KW-0560">Oxidoreductase</keyword>
<evidence type="ECO:0000259" key="1">
    <source>
        <dbReference type="Pfam" id="PF12804"/>
    </source>
</evidence>
<reference evidence="2 3" key="1">
    <citation type="submission" date="2020-07" db="EMBL/GenBank/DDBJ databases">
        <title>Sequencing the genomes of 1000 actinobacteria strains.</title>
        <authorList>
            <person name="Klenk H.-P."/>
        </authorList>
    </citation>
    <scope>NUCLEOTIDE SEQUENCE [LARGE SCALE GENOMIC DNA]</scope>
    <source>
        <strain evidence="2 3">DSM 15131</strain>
    </source>
</reference>
<name>A0A7Y9ZIK6_9ACTN</name>
<dbReference type="EMBL" id="JACBZM010000001">
    <property type="protein sequence ID" value="NYI46087.1"/>
    <property type="molecule type" value="Genomic_DNA"/>
</dbReference>
<dbReference type="Proteomes" id="UP000562045">
    <property type="component" value="Unassembled WGS sequence"/>
</dbReference>
<dbReference type="GO" id="GO:0061602">
    <property type="term" value="F:molybdenum cofactor cytidylyltransferase activity"/>
    <property type="evidence" value="ECO:0007669"/>
    <property type="project" value="UniProtKB-EC"/>
</dbReference>
<protein>
    <submittedName>
        <fullName evidence="2">Molybdenum cofactor cytidylyltransferase/nicotine blue oxidoreductase</fullName>
        <ecNumber evidence="2">1.1.1.328</ecNumber>
        <ecNumber evidence="2">2.7.7.76</ecNumber>
    </submittedName>
</protein>
<organism evidence="2 3">
    <name type="scientific">Nocardioides aromaticivorans</name>
    <dbReference type="NCBI Taxonomy" id="200618"/>
    <lineage>
        <taxon>Bacteria</taxon>
        <taxon>Bacillati</taxon>
        <taxon>Actinomycetota</taxon>
        <taxon>Actinomycetes</taxon>
        <taxon>Propionibacteriales</taxon>
        <taxon>Nocardioidaceae</taxon>
        <taxon>Nocardioides</taxon>
    </lineage>
</organism>
<accession>A0A7Y9ZIK6</accession>
<gene>
    <name evidence="2" type="ORF">BJ993_003167</name>
</gene>
<dbReference type="AlphaFoldDB" id="A0A7Y9ZIK6"/>
<dbReference type="PANTHER" id="PTHR43777">
    <property type="entry name" value="MOLYBDENUM COFACTOR CYTIDYLYLTRANSFERASE"/>
    <property type="match status" value="1"/>
</dbReference>
<dbReference type="CDD" id="cd04182">
    <property type="entry name" value="GT_2_like_f"/>
    <property type="match status" value="1"/>
</dbReference>
<dbReference type="GO" id="GO:0016491">
    <property type="term" value="F:oxidoreductase activity"/>
    <property type="evidence" value="ECO:0007669"/>
    <property type="project" value="UniProtKB-KW"/>
</dbReference>
<evidence type="ECO:0000313" key="2">
    <source>
        <dbReference type="EMBL" id="NYI46087.1"/>
    </source>
</evidence>
<dbReference type="InterPro" id="IPR029044">
    <property type="entry name" value="Nucleotide-diphossugar_trans"/>
</dbReference>
<dbReference type="PANTHER" id="PTHR43777:SF1">
    <property type="entry name" value="MOLYBDENUM COFACTOR CYTIDYLYLTRANSFERASE"/>
    <property type="match status" value="1"/>
</dbReference>
<dbReference type="SUPFAM" id="SSF53448">
    <property type="entry name" value="Nucleotide-diphospho-sugar transferases"/>
    <property type="match status" value="1"/>
</dbReference>
<dbReference type="Pfam" id="PF12804">
    <property type="entry name" value="NTP_transf_3"/>
    <property type="match status" value="1"/>
</dbReference>
<dbReference type="InterPro" id="IPR025877">
    <property type="entry name" value="MobA-like_NTP_Trfase"/>
</dbReference>
<dbReference type="EC" id="1.1.1.328" evidence="2"/>